<reference evidence="1 2" key="1">
    <citation type="submission" date="2020-12" db="EMBL/GenBank/DDBJ databases">
        <title>Streptomyces typhae sp. nov., a novel endophytic actinomycete isolated from the root of cattail pollen (Typha angustifolia L.).</title>
        <authorList>
            <person name="Peng C."/>
            <person name="Liu C."/>
        </authorList>
    </citation>
    <scope>NUCLEOTIDE SEQUENCE [LARGE SCALE GENOMIC DNA]</scope>
    <source>
        <strain evidence="1 2">JCM 4753</strain>
    </source>
</reference>
<organism evidence="1 2">
    <name type="scientific">Streptomyces flavofungini</name>
    <dbReference type="NCBI Taxonomy" id="68200"/>
    <lineage>
        <taxon>Bacteria</taxon>
        <taxon>Bacillati</taxon>
        <taxon>Actinomycetota</taxon>
        <taxon>Actinomycetes</taxon>
        <taxon>Kitasatosporales</taxon>
        <taxon>Streptomycetaceae</taxon>
        <taxon>Streptomyces</taxon>
    </lineage>
</organism>
<sequence>MLETRVDALTELLTVLHPLEAYSAAEGELRLITGLLRTMGYGPPIGLRLHRLAARIAAVCADSSFGLGDSRRTEHYALAAIRSAWTSHEPLLAGHTMASLARYHLTFGSPQDSLELIRAAQAAVPSPSPRFSALCHATRAIAYSQLLASRRSLRCLEESSSALPGESEEAPVQEPFLMPFSKTTLKVVKGIVWFHLGRARRALTECFEPLMEASSEPCIRPPMTKMPVRLLYLLDARLACGDIDQAAHETLTVLDYMGDVPPAFLPQIRQRFLPYRASPAVRELHARLAEPRSL</sequence>
<dbReference type="EMBL" id="JAEKOZ010000066">
    <property type="protein sequence ID" value="MBJ3813295.1"/>
    <property type="molecule type" value="Genomic_DNA"/>
</dbReference>
<evidence type="ECO:0008006" key="3">
    <source>
        <dbReference type="Google" id="ProtNLM"/>
    </source>
</evidence>
<evidence type="ECO:0000313" key="2">
    <source>
        <dbReference type="Proteomes" id="UP000634780"/>
    </source>
</evidence>
<protein>
    <recommendedName>
        <fullName evidence="3">Transcriptional regulator</fullName>
    </recommendedName>
</protein>
<dbReference type="Proteomes" id="UP000634780">
    <property type="component" value="Unassembled WGS sequence"/>
</dbReference>
<accession>A0ABS0XJ80</accession>
<proteinExistence type="predicted"/>
<comment type="caution">
    <text evidence="1">The sequence shown here is derived from an EMBL/GenBank/DDBJ whole genome shotgun (WGS) entry which is preliminary data.</text>
</comment>
<name>A0ABS0XJ80_9ACTN</name>
<evidence type="ECO:0000313" key="1">
    <source>
        <dbReference type="EMBL" id="MBJ3813295.1"/>
    </source>
</evidence>
<keyword evidence="2" id="KW-1185">Reference proteome</keyword>
<dbReference type="RefSeq" id="WP_190120687.1">
    <property type="nucleotide sequence ID" value="NZ_BMVR01000045.1"/>
</dbReference>
<gene>
    <name evidence="1" type="ORF">JGB26_40690</name>
</gene>